<dbReference type="InterPro" id="IPR050109">
    <property type="entry name" value="HTH-type_TetR-like_transc_reg"/>
</dbReference>
<dbReference type="PROSITE" id="PS50977">
    <property type="entry name" value="HTH_TETR_2"/>
    <property type="match status" value="1"/>
</dbReference>
<dbReference type="Gene3D" id="1.10.357.10">
    <property type="entry name" value="Tetracycline Repressor, domain 2"/>
    <property type="match status" value="1"/>
</dbReference>
<evidence type="ECO:0000313" key="4">
    <source>
        <dbReference type="EMBL" id="KPL54602.1"/>
    </source>
</evidence>
<name>A0A0P6W607_9HYPH</name>
<keyword evidence="1 2" id="KW-0238">DNA-binding</keyword>
<evidence type="ECO:0000256" key="1">
    <source>
        <dbReference type="ARBA" id="ARBA00023125"/>
    </source>
</evidence>
<dbReference type="AlphaFoldDB" id="A0A0P6W607"/>
<keyword evidence="5" id="KW-1185">Reference proteome</keyword>
<dbReference type="PANTHER" id="PTHR30055">
    <property type="entry name" value="HTH-TYPE TRANSCRIPTIONAL REGULATOR RUTR"/>
    <property type="match status" value="1"/>
</dbReference>
<comment type="caution">
    <text evidence="4">The sequence shown here is derived from an EMBL/GenBank/DDBJ whole genome shotgun (WGS) entry which is preliminary data.</text>
</comment>
<dbReference type="EMBL" id="LJYW01000001">
    <property type="protein sequence ID" value="KPL54602.1"/>
    <property type="molecule type" value="Genomic_DNA"/>
</dbReference>
<dbReference type="InterPro" id="IPR036271">
    <property type="entry name" value="Tet_transcr_reg_TetR-rel_C_sf"/>
</dbReference>
<organism evidence="4 5">
    <name type="scientific">Prosthecodimorpha hirschii</name>
    <dbReference type="NCBI Taxonomy" id="665126"/>
    <lineage>
        <taxon>Bacteria</taxon>
        <taxon>Pseudomonadati</taxon>
        <taxon>Pseudomonadota</taxon>
        <taxon>Alphaproteobacteria</taxon>
        <taxon>Hyphomicrobiales</taxon>
        <taxon>Ancalomicrobiaceae</taxon>
        <taxon>Prosthecodimorpha</taxon>
    </lineage>
</organism>
<feature type="DNA-binding region" description="H-T-H motif" evidence="2">
    <location>
        <begin position="33"/>
        <end position="52"/>
    </location>
</feature>
<dbReference type="Pfam" id="PF17932">
    <property type="entry name" value="TetR_C_24"/>
    <property type="match status" value="1"/>
</dbReference>
<protein>
    <submittedName>
        <fullName evidence="4">TetR family transcriptional regulator</fullName>
    </submittedName>
</protein>
<accession>A0A0P6W607</accession>
<dbReference type="InterPro" id="IPR009057">
    <property type="entry name" value="Homeodomain-like_sf"/>
</dbReference>
<dbReference type="Pfam" id="PF00440">
    <property type="entry name" value="TetR_N"/>
    <property type="match status" value="1"/>
</dbReference>
<dbReference type="PRINTS" id="PR00455">
    <property type="entry name" value="HTHTETR"/>
</dbReference>
<dbReference type="SUPFAM" id="SSF46689">
    <property type="entry name" value="Homeodomain-like"/>
    <property type="match status" value="1"/>
</dbReference>
<dbReference type="SUPFAM" id="SSF48498">
    <property type="entry name" value="Tetracyclin repressor-like, C-terminal domain"/>
    <property type="match status" value="1"/>
</dbReference>
<evidence type="ECO:0000256" key="2">
    <source>
        <dbReference type="PROSITE-ProRule" id="PRU00335"/>
    </source>
</evidence>
<proteinExistence type="predicted"/>
<reference evidence="4 5" key="1">
    <citation type="submission" date="2015-09" db="EMBL/GenBank/DDBJ databases">
        <authorList>
            <person name="Jackson K.R."/>
            <person name="Lunt B.L."/>
            <person name="Fisher J.N.B."/>
            <person name="Gardner A.V."/>
            <person name="Bailey M.E."/>
            <person name="Deus L.M."/>
            <person name="Earl A.S."/>
            <person name="Gibby P.D."/>
            <person name="Hartmann K.A."/>
            <person name="Liu J.E."/>
            <person name="Manci A.M."/>
            <person name="Nielsen D.A."/>
            <person name="Solomon M.B."/>
            <person name="Breakwell D.P."/>
            <person name="Burnett S.H."/>
            <person name="Grose J.H."/>
        </authorList>
    </citation>
    <scope>NUCLEOTIDE SEQUENCE [LARGE SCALE GENOMIC DNA]</scope>
    <source>
        <strain evidence="4 5">16</strain>
    </source>
</reference>
<reference evidence="4 5" key="2">
    <citation type="submission" date="2015-10" db="EMBL/GenBank/DDBJ databases">
        <title>Draft Genome Sequence of Prosthecomicrobium hirschii ATCC 27832.</title>
        <authorList>
            <person name="Daniel J."/>
            <person name="Givan S.A."/>
            <person name="Brun Y.V."/>
            <person name="Brown P.J."/>
        </authorList>
    </citation>
    <scope>NUCLEOTIDE SEQUENCE [LARGE SCALE GENOMIC DNA]</scope>
    <source>
        <strain evidence="4 5">16</strain>
    </source>
</reference>
<evidence type="ECO:0000313" key="5">
    <source>
        <dbReference type="Proteomes" id="UP000048984"/>
    </source>
</evidence>
<feature type="domain" description="HTH tetR-type" evidence="3">
    <location>
        <begin position="10"/>
        <end position="70"/>
    </location>
</feature>
<evidence type="ECO:0000259" key="3">
    <source>
        <dbReference type="PROSITE" id="PS50977"/>
    </source>
</evidence>
<dbReference type="RefSeq" id="WP_054360769.1">
    <property type="nucleotide sequence ID" value="NZ_LJYW01000001.1"/>
</dbReference>
<dbReference type="Proteomes" id="UP000048984">
    <property type="component" value="Unassembled WGS sequence"/>
</dbReference>
<gene>
    <name evidence="4" type="ORF">ABB55_22205</name>
</gene>
<dbReference type="InterPro" id="IPR001647">
    <property type="entry name" value="HTH_TetR"/>
</dbReference>
<dbReference type="GO" id="GO:0000976">
    <property type="term" value="F:transcription cis-regulatory region binding"/>
    <property type="evidence" value="ECO:0007669"/>
    <property type="project" value="TreeGrafter"/>
</dbReference>
<dbReference type="GO" id="GO:0003700">
    <property type="term" value="F:DNA-binding transcription factor activity"/>
    <property type="evidence" value="ECO:0007669"/>
    <property type="project" value="TreeGrafter"/>
</dbReference>
<sequence>MARTVGSSGPKTAQSIREAGLRLIYRHGYEAMSLRQLGTEVGIQSGSLYNHIASKQALLVEIVLDHMQTLIARLDAALDGVEGPAARLEAFCRLHLTYHMTRRAEVVIANMELRSLEPDNRAAAVALRDAYETRLTDILREGAACGQFHIEDARVTTFAIIAMLTGICMWYRPDGPRSQEELIRIHTELAMRSVTGG</sequence>
<dbReference type="InterPro" id="IPR041490">
    <property type="entry name" value="KstR2_TetR_C"/>
</dbReference>
<dbReference type="PANTHER" id="PTHR30055:SF200">
    <property type="entry name" value="HTH-TYPE TRANSCRIPTIONAL REPRESSOR BDCR"/>
    <property type="match status" value="1"/>
</dbReference>